<reference evidence="1 2" key="1">
    <citation type="submission" date="2020-09" db="EMBL/GenBank/DDBJ databases">
        <title>De no assembly of potato wild relative species, Solanum commersonii.</title>
        <authorList>
            <person name="Cho K."/>
        </authorList>
    </citation>
    <scope>NUCLEOTIDE SEQUENCE [LARGE SCALE GENOMIC DNA]</scope>
    <source>
        <strain evidence="1">LZ3.2</strain>
        <tissue evidence="1">Leaf</tissue>
    </source>
</reference>
<name>A0A9J5XWM5_SOLCO</name>
<dbReference type="Gene3D" id="3.40.50.2000">
    <property type="entry name" value="Glycogen Phosphorylase B"/>
    <property type="match status" value="1"/>
</dbReference>
<gene>
    <name evidence="1" type="ORF">H5410_042130</name>
</gene>
<evidence type="ECO:0000313" key="1">
    <source>
        <dbReference type="EMBL" id="KAG5591616.1"/>
    </source>
</evidence>
<dbReference type="SUPFAM" id="SSF53756">
    <property type="entry name" value="UDP-Glycosyltransferase/glycogen phosphorylase"/>
    <property type="match status" value="1"/>
</dbReference>
<protein>
    <submittedName>
        <fullName evidence="1">Uncharacterized protein</fullName>
    </submittedName>
</protein>
<evidence type="ECO:0000313" key="2">
    <source>
        <dbReference type="Proteomes" id="UP000824120"/>
    </source>
</evidence>
<keyword evidence="2" id="KW-1185">Reference proteome</keyword>
<dbReference type="EMBL" id="JACXVP010000008">
    <property type="protein sequence ID" value="KAG5591616.1"/>
    <property type="molecule type" value="Genomic_DNA"/>
</dbReference>
<comment type="caution">
    <text evidence="1">The sequence shown here is derived from an EMBL/GenBank/DDBJ whole genome shotgun (WGS) entry which is preliminary data.</text>
</comment>
<dbReference type="Proteomes" id="UP000824120">
    <property type="component" value="Chromosome 8"/>
</dbReference>
<sequence>MERRYSLYRMAGHEETKFCCLCEFWKYYSAEQLIEFAWGLANTKMNFLWIFRSDLVMGDSAILPYEFLAEKEVY</sequence>
<accession>A0A9J5XWM5</accession>
<proteinExistence type="predicted"/>
<organism evidence="1 2">
    <name type="scientific">Solanum commersonii</name>
    <name type="common">Commerson's wild potato</name>
    <name type="synonym">Commerson's nightshade</name>
    <dbReference type="NCBI Taxonomy" id="4109"/>
    <lineage>
        <taxon>Eukaryota</taxon>
        <taxon>Viridiplantae</taxon>
        <taxon>Streptophyta</taxon>
        <taxon>Embryophyta</taxon>
        <taxon>Tracheophyta</taxon>
        <taxon>Spermatophyta</taxon>
        <taxon>Magnoliopsida</taxon>
        <taxon>eudicotyledons</taxon>
        <taxon>Gunneridae</taxon>
        <taxon>Pentapetalae</taxon>
        <taxon>asterids</taxon>
        <taxon>lamiids</taxon>
        <taxon>Solanales</taxon>
        <taxon>Solanaceae</taxon>
        <taxon>Solanoideae</taxon>
        <taxon>Solaneae</taxon>
        <taxon>Solanum</taxon>
    </lineage>
</organism>
<dbReference type="OrthoDB" id="5835829at2759"/>
<dbReference type="AlphaFoldDB" id="A0A9J5XWM5"/>